<dbReference type="EMBL" id="CP060202">
    <property type="protein sequence ID" value="QNH64200.1"/>
    <property type="molecule type" value="Genomic_DNA"/>
</dbReference>
<proteinExistence type="predicted"/>
<keyword evidence="3" id="KW-1185">Reference proteome</keyword>
<sequence>MTTPSVPQPEYWLRGPLPEVPPLLQPVAHALLQARAEVQAALHNFPDHLLPVRPAGVASVGFHLRHLAGVLSRMQAYARQQPLTDEQFRFLAAEKDGPSDPETTAALVQQFSEAVEQLLAMLRTTPEAILTEFRPVGRQGLPSTVIGLLVHAAEHTTRHTGQLLVTARVVQAGQAAYDAGSPSIH</sequence>
<dbReference type="KEGG" id="hsk:H4317_16070"/>
<dbReference type="AlphaFoldDB" id="A0A7G7WCV7"/>
<evidence type="ECO:0000313" key="3">
    <source>
        <dbReference type="Proteomes" id="UP000515489"/>
    </source>
</evidence>
<name>A0A7G7WCV7_9BACT</name>
<dbReference type="Gene3D" id="1.20.120.450">
    <property type="entry name" value="dinb family like domain"/>
    <property type="match status" value="1"/>
</dbReference>
<feature type="domain" description="DinB-like" evidence="1">
    <location>
        <begin position="31"/>
        <end position="163"/>
    </location>
</feature>
<dbReference type="SUPFAM" id="SSF109854">
    <property type="entry name" value="DinB/YfiT-like putative metalloenzymes"/>
    <property type="match status" value="1"/>
</dbReference>
<organism evidence="2 3">
    <name type="scientific">Hymenobacter sediminicola</name>
    <dbReference type="NCBI Taxonomy" id="2761579"/>
    <lineage>
        <taxon>Bacteria</taxon>
        <taxon>Pseudomonadati</taxon>
        <taxon>Bacteroidota</taxon>
        <taxon>Cytophagia</taxon>
        <taxon>Cytophagales</taxon>
        <taxon>Hymenobacteraceae</taxon>
        <taxon>Hymenobacter</taxon>
    </lineage>
</organism>
<accession>A0A7G7WCV7</accession>
<evidence type="ECO:0000259" key="1">
    <source>
        <dbReference type="Pfam" id="PF12867"/>
    </source>
</evidence>
<dbReference type="InterPro" id="IPR034660">
    <property type="entry name" value="DinB/YfiT-like"/>
</dbReference>
<evidence type="ECO:0000313" key="2">
    <source>
        <dbReference type="EMBL" id="QNH64200.1"/>
    </source>
</evidence>
<protein>
    <submittedName>
        <fullName evidence="2">DinB family protein</fullName>
    </submittedName>
</protein>
<reference evidence="2 3" key="1">
    <citation type="submission" date="2020-08" db="EMBL/GenBank/DDBJ databases">
        <title>Hymenobacter sp. S2-20-2 genome sequencing.</title>
        <authorList>
            <person name="Jin L."/>
        </authorList>
    </citation>
    <scope>NUCLEOTIDE SEQUENCE [LARGE SCALE GENOMIC DNA]</scope>
    <source>
        <strain evidence="2 3">S2-20-2</strain>
    </source>
</reference>
<gene>
    <name evidence="2" type="ORF">H4317_16070</name>
</gene>
<dbReference type="Pfam" id="PF12867">
    <property type="entry name" value="DinB_2"/>
    <property type="match status" value="1"/>
</dbReference>
<dbReference type="Proteomes" id="UP000515489">
    <property type="component" value="Chromosome"/>
</dbReference>
<dbReference type="InterPro" id="IPR024775">
    <property type="entry name" value="DinB-like"/>
</dbReference>